<feature type="domain" description="HTH cro/C1-type" evidence="1">
    <location>
        <begin position="17"/>
        <end position="71"/>
    </location>
</feature>
<protein>
    <submittedName>
        <fullName evidence="2">Helix-turn-helix domain-containing protein</fullName>
    </submittedName>
</protein>
<evidence type="ECO:0000313" key="2">
    <source>
        <dbReference type="EMBL" id="UWZ37749.1"/>
    </source>
</evidence>
<gene>
    <name evidence="2" type="ORF">Drose_05625</name>
</gene>
<dbReference type="InterPro" id="IPR010982">
    <property type="entry name" value="Lambda_DNA-bd_dom_sf"/>
</dbReference>
<dbReference type="EMBL" id="CP073721">
    <property type="protein sequence ID" value="UWZ37749.1"/>
    <property type="molecule type" value="Genomic_DNA"/>
</dbReference>
<proteinExistence type="predicted"/>
<dbReference type="SUPFAM" id="SSF47413">
    <property type="entry name" value="lambda repressor-like DNA-binding domains"/>
    <property type="match status" value="1"/>
</dbReference>
<dbReference type="Gene3D" id="1.10.260.40">
    <property type="entry name" value="lambda repressor-like DNA-binding domains"/>
    <property type="match status" value="1"/>
</dbReference>
<dbReference type="Pfam" id="PF01381">
    <property type="entry name" value="HTH_3"/>
    <property type="match status" value="1"/>
</dbReference>
<dbReference type="PROSITE" id="PS50943">
    <property type="entry name" value="HTH_CROC1"/>
    <property type="match status" value="1"/>
</dbReference>
<dbReference type="SMART" id="SM00530">
    <property type="entry name" value="HTH_XRE"/>
    <property type="match status" value="1"/>
</dbReference>
<dbReference type="InterPro" id="IPR001387">
    <property type="entry name" value="Cro/C1-type_HTH"/>
</dbReference>
<accession>A0ABY5Z6S4</accession>
<name>A0ABY5Z6S4_9ACTN</name>
<organism evidence="2 3">
    <name type="scientific">Dactylosporangium roseum</name>
    <dbReference type="NCBI Taxonomy" id="47989"/>
    <lineage>
        <taxon>Bacteria</taxon>
        <taxon>Bacillati</taxon>
        <taxon>Actinomycetota</taxon>
        <taxon>Actinomycetes</taxon>
        <taxon>Micromonosporales</taxon>
        <taxon>Micromonosporaceae</taxon>
        <taxon>Dactylosporangium</taxon>
    </lineage>
</organism>
<evidence type="ECO:0000313" key="3">
    <source>
        <dbReference type="Proteomes" id="UP001058271"/>
    </source>
</evidence>
<reference evidence="2" key="1">
    <citation type="submission" date="2021-04" db="EMBL/GenBank/DDBJ databases">
        <title>Biosynthetic gene clusters of Dactylosporangioum roseum.</title>
        <authorList>
            <person name="Hartkoorn R.C."/>
            <person name="Beaudoing E."/>
            <person name="Hot D."/>
            <person name="Moureu S."/>
        </authorList>
    </citation>
    <scope>NUCLEOTIDE SEQUENCE</scope>
    <source>
        <strain evidence="2">NRRL B-16295</strain>
    </source>
</reference>
<sequence length="129" mass="13448">MTEDQIDRFYADAGQRINRARRSAGLTQAQLAAAAGLTRSSVANVEAGRQRIPLHVLAGAAAAMRVDPGELFSPALLADEPGGTVVTLPLLPADPPSTHQFVGGALASVGMTVRWVAESSPPAIVPQRR</sequence>
<evidence type="ECO:0000259" key="1">
    <source>
        <dbReference type="PROSITE" id="PS50943"/>
    </source>
</evidence>
<dbReference type="Proteomes" id="UP001058271">
    <property type="component" value="Chromosome"/>
</dbReference>
<keyword evidence="3" id="KW-1185">Reference proteome</keyword>
<dbReference type="RefSeq" id="WP_260727112.1">
    <property type="nucleotide sequence ID" value="NZ_BAAABS010000033.1"/>
</dbReference>